<protein>
    <submittedName>
        <fullName evidence="1">Uncharacterized protein</fullName>
    </submittedName>
</protein>
<dbReference type="EMBL" id="BARW01010140">
    <property type="protein sequence ID" value="GAI73530.1"/>
    <property type="molecule type" value="Genomic_DNA"/>
</dbReference>
<name>X1SDQ2_9ZZZZ</name>
<proteinExistence type="predicted"/>
<evidence type="ECO:0000313" key="1">
    <source>
        <dbReference type="EMBL" id="GAI73530.1"/>
    </source>
</evidence>
<comment type="caution">
    <text evidence="1">The sequence shown here is derived from an EMBL/GenBank/DDBJ whole genome shotgun (WGS) entry which is preliminary data.</text>
</comment>
<feature type="non-terminal residue" evidence="1">
    <location>
        <position position="1"/>
    </location>
</feature>
<reference evidence="1" key="1">
    <citation type="journal article" date="2014" name="Front. Microbiol.">
        <title>High frequency of phylogenetically diverse reductive dehalogenase-homologous genes in deep subseafloor sedimentary metagenomes.</title>
        <authorList>
            <person name="Kawai M."/>
            <person name="Futagami T."/>
            <person name="Toyoda A."/>
            <person name="Takaki Y."/>
            <person name="Nishi S."/>
            <person name="Hori S."/>
            <person name="Arai W."/>
            <person name="Tsubouchi T."/>
            <person name="Morono Y."/>
            <person name="Uchiyama I."/>
            <person name="Ito T."/>
            <person name="Fujiyama A."/>
            <person name="Inagaki F."/>
            <person name="Takami H."/>
        </authorList>
    </citation>
    <scope>NUCLEOTIDE SEQUENCE</scope>
    <source>
        <strain evidence="1">Expedition CK06-06</strain>
    </source>
</reference>
<organism evidence="1">
    <name type="scientific">marine sediment metagenome</name>
    <dbReference type="NCBI Taxonomy" id="412755"/>
    <lineage>
        <taxon>unclassified sequences</taxon>
        <taxon>metagenomes</taxon>
        <taxon>ecological metagenomes</taxon>
    </lineage>
</organism>
<sequence>PNSVFFVNGDKFKNGINKETAYDVFSFDGKFLFSTKINGHIYPQLIFKNGYVYSLIKDESGFSRAIRLRMKEN</sequence>
<accession>X1SDQ2</accession>
<dbReference type="AlphaFoldDB" id="X1SDQ2"/>
<gene>
    <name evidence="1" type="ORF">S12H4_20101</name>
</gene>